<proteinExistence type="predicted"/>
<organism evidence="2 3">
    <name type="scientific">Chitinophaga filiformis</name>
    <name type="common">Myxococcus filiformis</name>
    <name type="synonym">Flexibacter filiformis</name>
    <dbReference type="NCBI Taxonomy" id="104663"/>
    <lineage>
        <taxon>Bacteria</taxon>
        <taxon>Pseudomonadati</taxon>
        <taxon>Bacteroidota</taxon>
        <taxon>Chitinophagia</taxon>
        <taxon>Chitinophagales</taxon>
        <taxon>Chitinophagaceae</taxon>
        <taxon>Chitinophaga</taxon>
    </lineage>
</organism>
<gene>
    <name evidence="2" type="ORF">SAMN04488121_11337</name>
</gene>
<dbReference type="Proteomes" id="UP000199045">
    <property type="component" value="Unassembled WGS sequence"/>
</dbReference>
<dbReference type="EMBL" id="FNBN01000013">
    <property type="protein sequence ID" value="SDH48877.1"/>
    <property type="molecule type" value="Genomic_DNA"/>
</dbReference>
<dbReference type="PANTHER" id="PTHR43781:SF1">
    <property type="entry name" value="SACCHAROPINE DEHYDROGENASE"/>
    <property type="match status" value="1"/>
</dbReference>
<dbReference type="InterPro" id="IPR036291">
    <property type="entry name" value="NAD(P)-bd_dom_sf"/>
</dbReference>
<evidence type="ECO:0000313" key="3">
    <source>
        <dbReference type="Proteomes" id="UP000199045"/>
    </source>
</evidence>
<protein>
    <submittedName>
        <fullName evidence="2">Uncharacterized conserved protein</fullName>
    </submittedName>
</protein>
<dbReference type="SUPFAM" id="SSF51735">
    <property type="entry name" value="NAD(P)-binding Rossmann-fold domains"/>
    <property type="match status" value="1"/>
</dbReference>
<evidence type="ECO:0000313" key="2">
    <source>
        <dbReference type="EMBL" id="SDH48877.1"/>
    </source>
</evidence>
<name>A0A1G8CTL1_CHIFI</name>
<dbReference type="RefSeq" id="WP_176842500.1">
    <property type="nucleotide sequence ID" value="NZ_FNBN01000013.1"/>
</dbReference>
<dbReference type="InterPro" id="IPR005097">
    <property type="entry name" value="Sacchrp_dh_NADP-bd"/>
</dbReference>
<dbReference type="PANTHER" id="PTHR43781">
    <property type="entry name" value="SACCHAROPINE DEHYDROGENASE"/>
    <property type="match status" value="1"/>
</dbReference>
<accession>A0A1G8CTL1</accession>
<dbReference type="Gene3D" id="3.40.50.720">
    <property type="entry name" value="NAD(P)-binding Rossmann-like Domain"/>
    <property type="match status" value="1"/>
</dbReference>
<reference evidence="2 3" key="1">
    <citation type="submission" date="2016-10" db="EMBL/GenBank/DDBJ databases">
        <authorList>
            <person name="de Groot N.N."/>
        </authorList>
    </citation>
    <scope>NUCLEOTIDE SEQUENCE [LARGE SCALE GENOMIC DNA]</scope>
    <source>
        <strain evidence="2 3">DSM 527</strain>
    </source>
</reference>
<feature type="domain" description="Saccharopine dehydrogenase NADP binding" evidence="1">
    <location>
        <begin position="6"/>
        <end position="124"/>
    </location>
</feature>
<dbReference type="AlphaFoldDB" id="A0A1G8CTL1"/>
<dbReference type="Pfam" id="PF03435">
    <property type="entry name" value="Sacchrp_dh_NADP"/>
    <property type="match status" value="1"/>
</dbReference>
<evidence type="ECO:0000259" key="1">
    <source>
        <dbReference type="Pfam" id="PF03435"/>
    </source>
</evidence>
<dbReference type="STRING" id="104663.SAMN04488121_11337"/>
<sequence>MQRNRILLYGANGYTGELIARYAGQYGLTPILAGRKKTAIEALAKELNLDFRIIELDDSTGLKAALEDIALVIQAAGPYHITAQPMIDACIATNTHYIDLNGDLDVFELLHKYDQQAKAKDIMILPGAGFDVVPTDCLALYLKQQLPDADHLTIAFAVIGSALSRGTSISTLHKLGTPGATRKNGQIAYEPMGKRGMSVKFPGHQQPVFVMSIPWGDISTAYFSTGIPNITTYTAINKAAWYFLKAQSLFNWLLKTSFLRGILMGIFKMQSAGPNQAVRDKAVSHIWGKVTNAKGASIEATMETPEAYSLTAYAILVIAKKIINGDYKPGYQTPASAYGPDLVMEIPEVKRALIQK</sequence>